<dbReference type="Gene3D" id="3.40.630.10">
    <property type="entry name" value="Zn peptidases"/>
    <property type="match status" value="1"/>
</dbReference>
<evidence type="ECO:0000256" key="4">
    <source>
        <dbReference type="ARBA" id="ARBA00022645"/>
    </source>
</evidence>
<dbReference type="GO" id="GO:0006508">
    <property type="term" value="P:proteolysis"/>
    <property type="evidence" value="ECO:0007669"/>
    <property type="project" value="UniProtKB-KW"/>
</dbReference>
<feature type="active site" description="Proton donor/acceptor" evidence="14">
    <location>
        <position position="389"/>
    </location>
</feature>
<gene>
    <name evidence="17" type="ORF">L596_022208</name>
</gene>
<dbReference type="Pfam" id="PF00246">
    <property type="entry name" value="Peptidase_M14"/>
    <property type="match status" value="1"/>
</dbReference>
<evidence type="ECO:0000256" key="14">
    <source>
        <dbReference type="PROSITE-ProRule" id="PRU01379"/>
    </source>
</evidence>
<keyword evidence="10" id="KW-0843">Virulence</keyword>
<keyword evidence="11" id="KW-0482">Metalloprotease</keyword>
<keyword evidence="4" id="KW-0121">Carboxypeptidase</keyword>
<keyword evidence="6" id="KW-0479">Metal-binding</keyword>
<sequence>MFAVVIGFLTVLCCFLPTNGLPEAETYDRHVVLDIQTLNEAHIKALLQMEKTEKMVGIDFWKEPRRAKRSVQVRVPPQHAAKMKAFLLKHKMEHKVVFDDVEKMVRHEKEVLANRTVFNQGDEPSKLTLGQFHDIDEIYAYIKSVAASFSETVSIFNLGKSTLNQDLLGVKIGNPGKNKSKAVIHGCLHSREWVGCSTMLYIINELTENAGSYAHVLDKLDIYVLPVANPDGYRLTWGPDRFWRKTLSGPYIAEDGSQCYGVDPNRNWDFQFRVAGFDDNPCSIEFAGYTAFSESEPRLIAEFLAANKDSIKAYFDVHAFGELFMYPYGYARTYPDDVANLDKPKKAINAVHGAEFTHGSILDIIYPASGSSIDYAKGVLGIEYTYALELRGGDKRLGFLIDESQIIPVAEETWAGLHVVLTYVAQGH</sequence>
<protein>
    <recommendedName>
        <fullName evidence="16">Peptidase M14 domain-containing protein</fullName>
    </recommendedName>
</protein>
<evidence type="ECO:0000256" key="12">
    <source>
        <dbReference type="ARBA" id="ARBA00023145"/>
    </source>
</evidence>
<dbReference type="EMBL" id="AZBU02000007">
    <property type="protein sequence ID" value="TKR70150.1"/>
    <property type="molecule type" value="Genomic_DNA"/>
</dbReference>
<evidence type="ECO:0000313" key="17">
    <source>
        <dbReference type="EMBL" id="TKR70150.1"/>
    </source>
</evidence>
<evidence type="ECO:0000256" key="3">
    <source>
        <dbReference type="ARBA" id="ARBA00005988"/>
    </source>
</evidence>
<keyword evidence="9" id="KW-0862">Zinc</keyword>
<evidence type="ECO:0000256" key="11">
    <source>
        <dbReference type="ARBA" id="ARBA00023049"/>
    </source>
</evidence>
<dbReference type="InterPro" id="IPR000834">
    <property type="entry name" value="Peptidase_M14"/>
</dbReference>
<keyword evidence="12" id="KW-0865">Zymogen</keyword>
<evidence type="ECO:0000259" key="16">
    <source>
        <dbReference type="PROSITE" id="PS52035"/>
    </source>
</evidence>
<keyword evidence="5" id="KW-0645">Protease</keyword>
<keyword evidence="7 15" id="KW-0732">Signal</keyword>
<dbReference type="Gene3D" id="3.30.70.340">
    <property type="entry name" value="Metallocarboxypeptidase-like"/>
    <property type="match status" value="1"/>
</dbReference>
<dbReference type="PROSITE" id="PS52035">
    <property type="entry name" value="PEPTIDASE_M14"/>
    <property type="match status" value="1"/>
</dbReference>
<dbReference type="SUPFAM" id="SSF53187">
    <property type="entry name" value="Zn-dependent exopeptidases"/>
    <property type="match status" value="1"/>
</dbReference>
<reference evidence="17 18" key="1">
    <citation type="journal article" date="2015" name="Genome Biol.">
        <title>Comparative genomics of Steinernema reveals deeply conserved gene regulatory networks.</title>
        <authorList>
            <person name="Dillman A.R."/>
            <person name="Macchietto M."/>
            <person name="Porter C.F."/>
            <person name="Rogers A."/>
            <person name="Williams B."/>
            <person name="Antoshechkin I."/>
            <person name="Lee M.M."/>
            <person name="Goodwin Z."/>
            <person name="Lu X."/>
            <person name="Lewis E.E."/>
            <person name="Goodrich-Blair H."/>
            <person name="Stock S.P."/>
            <person name="Adams B.J."/>
            <person name="Sternberg P.W."/>
            <person name="Mortazavi A."/>
        </authorList>
    </citation>
    <scope>NUCLEOTIDE SEQUENCE [LARGE SCALE GENOMIC DNA]</scope>
    <source>
        <strain evidence="17 18">ALL</strain>
    </source>
</reference>
<dbReference type="GO" id="GO:0004181">
    <property type="term" value="F:metallocarboxypeptidase activity"/>
    <property type="evidence" value="ECO:0007669"/>
    <property type="project" value="InterPro"/>
</dbReference>
<dbReference type="PRINTS" id="PR00765">
    <property type="entry name" value="CRBOXYPTASEA"/>
</dbReference>
<evidence type="ECO:0000256" key="6">
    <source>
        <dbReference type="ARBA" id="ARBA00022723"/>
    </source>
</evidence>
<dbReference type="InterPro" id="IPR003146">
    <property type="entry name" value="M14A_act_pep"/>
</dbReference>
<evidence type="ECO:0000256" key="15">
    <source>
        <dbReference type="SAM" id="SignalP"/>
    </source>
</evidence>
<keyword evidence="13" id="KW-1015">Disulfide bond</keyword>
<dbReference type="OrthoDB" id="3626597at2759"/>
<evidence type="ECO:0000256" key="8">
    <source>
        <dbReference type="ARBA" id="ARBA00022801"/>
    </source>
</evidence>
<dbReference type="GO" id="GO:0005615">
    <property type="term" value="C:extracellular space"/>
    <property type="evidence" value="ECO:0007669"/>
    <property type="project" value="TreeGrafter"/>
</dbReference>
<dbReference type="PANTHER" id="PTHR11705">
    <property type="entry name" value="PROTEASE FAMILY M14 CARBOXYPEPTIDASE A,B"/>
    <property type="match status" value="1"/>
</dbReference>
<dbReference type="STRING" id="34508.A0A4U5ML30"/>
<organism evidence="17 18">
    <name type="scientific">Steinernema carpocapsae</name>
    <name type="common">Entomopathogenic nematode</name>
    <dbReference type="NCBI Taxonomy" id="34508"/>
    <lineage>
        <taxon>Eukaryota</taxon>
        <taxon>Metazoa</taxon>
        <taxon>Ecdysozoa</taxon>
        <taxon>Nematoda</taxon>
        <taxon>Chromadorea</taxon>
        <taxon>Rhabditida</taxon>
        <taxon>Tylenchina</taxon>
        <taxon>Panagrolaimomorpha</taxon>
        <taxon>Strongyloidoidea</taxon>
        <taxon>Steinernematidae</taxon>
        <taxon>Steinernema</taxon>
    </lineage>
</organism>
<dbReference type="SUPFAM" id="SSF54897">
    <property type="entry name" value="Protease propeptides/inhibitors"/>
    <property type="match status" value="1"/>
</dbReference>
<evidence type="ECO:0000256" key="9">
    <source>
        <dbReference type="ARBA" id="ARBA00022833"/>
    </source>
</evidence>
<keyword evidence="8" id="KW-0378">Hydrolase</keyword>
<comment type="cofactor">
    <cofactor evidence="1">
        <name>Zn(2+)</name>
        <dbReference type="ChEBI" id="CHEBI:29105"/>
    </cofactor>
</comment>
<name>A0A4U5ML30_STECR</name>
<dbReference type="Pfam" id="PF02244">
    <property type="entry name" value="Propep_M14"/>
    <property type="match status" value="1"/>
</dbReference>
<proteinExistence type="inferred from homology"/>
<comment type="similarity">
    <text evidence="3 14">Belongs to the peptidase M14 family.</text>
</comment>
<comment type="caution">
    <text evidence="17">The sequence shown here is derived from an EMBL/GenBank/DDBJ whole genome shotgun (WGS) entry which is preliminary data.</text>
</comment>
<feature type="chain" id="PRO_5020668654" description="Peptidase M14 domain-containing protein" evidence="15">
    <location>
        <begin position="21"/>
        <end position="428"/>
    </location>
</feature>
<evidence type="ECO:0000256" key="10">
    <source>
        <dbReference type="ARBA" id="ARBA00023026"/>
    </source>
</evidence>
<dbReference type="FunFam" id="3.30.70.340:FF:000001">
    <property type="entry name" value="Carboxypeptidase A5"/>
    <property type="match status" value="1"/>
</dbReference>
<evidence type="ECO:0000256" key="1">
    <source>
        <dbReference type="ARBA" id="ARBA00001947"/>
    </source>
</evidence>
<dbReference type="Proteomes" id="UP000298663">
    <property type="component" value="Unassembled WGS sequence"/>
</dbReference>
<evidence type="ECO:0000313" key="18">
    <source>
        <dbReference type="Proteomes" id="UP000298663"/>
    </source>
</evidence>
<dbReference type="GO" id="GO:0008270">
    <property type="term" value="F:zinc ion binding"/>
    <property type="evidence" value="ECO:0007669"/>
    <property type="project" value="InterPro"/>
</dbReference>
<evidence type="ECO:0000256" key="2">
    <source>
        <dbReference type="ARBA" id="ARBA00003091"/>
    </source>
</evidence>
<dbReference type="AlphaFoldDB" id="A0A4U5ML30"/>
<evidence type="ECO:0000256" key="13">
    <source>
        <dbReference type="ARBA" id="ARBA00023157"/>
    </source>
</evidence>
<evidence type="ECO:0000256" key="7">
    <source>
        <dbReference type="ARBA" id="ARBA00022729"/>
    </source>
</evidence>
<reference evidence="17 18" key="2">
    <citation type="journal article" date="2019" name="G3 (Bethesda)">
        <title>Hybrid Assembly of the Genome of the Entomopathogenic Nematode Steinernema carpocapsae Identifies the X-Chromosome.</title>
        <authorList>
            <person name="Serra L."/>
            <person name="Macchietto M."/>
            <person name="Macias-Munoz A."/>
            <person name="McGill C.J."/>
            <person name="Rodriguez I.M."/>
            <person name="Rodriguez B."/>
            <person name="Murad R."/>
            <person name="Mortazavi A."/>
        </authorList>
    </citation>
    <scope>NUCLEOTIDE SEQUENCE [LARGE SCALE GENOMIC DNA]</scope>
    <source>
        <strain evidence="17 18">ALL</strain>
    </source>
</reference>
<dbReference type="SMART" id="SM00631">
    <property type="entry name" value="Zn_pept"/>
    <property type="match status" value="1"/>
</dbReference>
<accession>A0A4U5ML30</accession>
<feature type="signal peptide" evidence="15">
    <location>
        <begin position="1"/>
        <end position="20"/>
    </location>
</feature>
<dbReference type="PANTHER" id="PTHR11705:SF143">
    <property type="entry name" value="SLL0236 PROTEIN"/>
    <property type="match status" value="1"/>
</dbReference>
<evidence type="ECO:0000256" key="5">
    <source>
        <dbReference type="ARBA" id="ARBA00022670"/>
    </source>
</evidence>
<keyword evidence="18" id="KW-1185">Reference proteome</keyword>
<dbReference type="CDD" id="cd03860">
    <property type="entry name" value="M14_CP_A-B_like"/>
    <property type="match status" value="1"/>
</dbReference>
<dbReference type="FunFam" id="3.40.630.10:FF:000084">
    <property type="entry name" value="Carboxypeptidase B2"/>
    <property type="match status" value="1"/>
</dbReference>
<dbReference type="InterPro" id="IPR036990">
    <property type="entry name" value="M14A-like_propep"/>
</dbReference>
<comment type="function">
    <text evidence="2">Extracellular metalloprotease that contributes to pathogenicity.</text>
</comment>
<feature type="domain" description="Peptidase M14" evidence="16">
    <location>
        <begin position="131"/>
        <end position="424"/>
    </location>
</feature>